<organism evidence="2 3">
    <name type="scientific">Actinidia rufa</name>
    <dbReference type="NCBI Taxonomy" id="165716"/>
    <lineage>
        <taxon>Eukaryota</taxon>
        <taxon>Viridiplantae</taxon>
        <taxon>Streptophyta</taxon>
        <taxon>Embryophyta</taxon>
        <taxon>Tracheophyta</taxon>
        <taxon>Spermatophyta</taxon>
        <taxon>Magnoliopsida</taxon>
        <taxon>eudicotyledons</taxon>
        <taxon>Gunneridae</taxon>
        <taxon>Pentapetalae</taxon>
        <taxon>asterids</taxon>
        <taxon>Ericales</taxon>
        <taxon>Actinidiaceae</taxon>
        <taxon>Actinidia</taxon>
    </lineage>
</organism>
<keyword evidence="3" id="KW-1185">Reference proteome</keyword>
<protein>
    <recommendedName>
        <fullName evidence="4">RRM domain-containing protein</fullName>
    </recommendedName>
</protein>
<dbReference type="EMBL" id="BJWL01000001">
    <property type="protein sequence ID" value="GFY81262.1"/>
    <property type="molecule type" value="Genomic_DNA"/>
</dbReference>
<gene>
    <name evidence="2" type="ORF">Acr_01g0010710</name>
</gene>
<comment type="caution">
    <text evidence="2">The sequence shown here is derived from an EMBL/GenBank/DDBJ whole genome shotgun (WGS) entry which is preliminary data.</text>
</comment>
<name>A0A7J0E4Q5_9ERIC</name>
<accession>A0A7J0E4Q5</accession>
<reference evidence="2 3" key="1">
    <citation type="submission" date="2019-07" db="EMBL/GenBank/DDBJ databases">
        <title>De Novo Assembly of kiwifruit Actinidia rufa.</title>
        <authorList>
            <person name="Sugita-Konishi S."/>
            <person name="Sato K."/>
            <person name="Mori E."/>
            <person name="Abe Y."/>
            <person name="Kisaki G."/>
            <person name="Hamano K."/>
            <person name="Suezawa K."/>
            <person name="Otani M."/>
            <person name="Fukuda T."/>
            <person name="Manabe T."/>
            <person name="Gomi K."/>
            <person name="Tabuchi M."/>
            <person name="Akimitsu K."/>
            <person name="Kataoka I."/>
        </authorList>
    </citation>
    <scope>NUCLEOTIDE SEQUENCE [LARGE SCALE GENOMIC DNA]</scope>
    <source>
        <strain evidence="3">cv. Fuchu</strain>
    </source>
</reference>
<dbReference type="AlphaFoldDB" id="A0A7J0E4Q5"/>
<evidence type="ECO:0000256" key="1">
    <source>
        <dbReference type="SAM" id="MobiDB-lite"/>
    </source>
</evidence>
<dbReference type="Proteomes" id="UP000585474">
    <property type="component" value="Unassembled WGS sequence"/>
</dbReference>
<evidence type="ECO:0008006" key="4">
    <source>
        <dbReference type="Google" id="ProtNLM"/>
    </source>
</evidence>
<feature type="compositionally biased region" description="Polar residues" evidence="1">
    <location>
        <begin position="31"/>
        <end position="42"/>
    </location>
</feature>
<sequence>MVITSAAATGSRCSSRGRRKRRSQGGVSKRNLQLSNPTTLQPTAPAVEDLQSSNPTTTAAAAAAVVDEEDDEPPVETLLEGFEKKSLVVLAKQVVSKYPEDLMEKDLHSLFSKWGEINGENAGDPSPCGSTFKNRNAVRKALKQPRKVLEGKTFWCEPSK</sequence>
<feature type="region of interest" description="Disordered" evidence="1">
    <location>
        <begin position="1"/>
        <end position="73"/>
    </location>
</feature>
<evidence type="ECO:0000313" key="2">
    <source>
        <dbReference type="EMBL" id="GFY81262.1"/>
    </source>
</evidence>
<proteinExistence type="predicted"/>
<evidence type="ECO:0000313" key="3">
    <source>
        <dbReference type="Proteomes" id="UP000585474"/>
    </source>
</evidence>
<feature type="compositionally biased region" description="Low complexity" evidence="1">
    <location>
        <begin position="55"/>
        <end position="65"/>
    </location>
</feature>